<dbReference type="PROSITE" id="PS50176">
    <property type="entry name" value="ARM_REPEAT"/>
    <property type="match status" value="1"/>
</dbReference>
<evidence type="ECO:0000256" key="2">
    <source>
        <dbReference type="ARBA" id="ARBA00022448"/>
    </source>
</evidence>
<feature type="non-terminal residue" evidence="6">
    <location>
        <position position="1"/>
    </location>
</feature>
<evidence type="ECO:0000256" key="4">
    <source>
        <dbReference type="ARBA" id="ARBA00022927"/>
    </source>
</evidence>
<accession>A0A392PR98</accession>
<feature type="repeat" description="ARM" evidence="5">
    <location>
        <begin position="8"/>
        <end position="50"/>
    </location>
</feature>
<protein>
    <submittedName>
        <fullName evidence="6">Importin subunit alpha-1-like</fullName>
    </submittedName>
</protein>
<keyword evidence="4" id="KW-0653">Protein transport</keyword>
<proteinExistence type="inferred from homology"/>
<keyword evidence="2" id="KW-0813">Transport</keyword>
<dbReference type="Proteomes" id="UP000265520">
    <property type="component" value="Unassembled WGS sequence"/>
</dbReference>
<dbReference type="PANTHER" id="PTHR23316">
    <property type="entry name" value="IMPORTIN ALPHA"/>
    <property type="match status" value="1"/>
</dbReference>
<dbReference type="InterPro" id="IPR011989">
    <property type="entry name" value="ARM-like"/>
</dbReference>
<dbReference type="InterPro" id="IPR016024">
    <property type="entry name" value="ARM-type_fold"/>
</dbReference>
<name>A0A392PR98_9FABA</name>
<dbReference type="EMBL" id="LXQA010089819">
    <property type="protein sequence ID" value="MCI13836.1"/>
    <property type="molecule type" value="Genomic_DNA"/>
</dbReference>
<dbReference type="Gene3D" id="1.25.10.10">
    <property type="entry name" value="Leucine-rich Repeat Variant"/>
    <property type="match status" value="1"/>
</dbReference>
<dbReference type="SMART" id="SM00185">
    <property type="entry name" value="ARM"/>
    <property type="match status" value="1"/>
</dbReference>
<dbReference type="SUPFAM" id="SSF48371">
    <property type="entry name" value="ARM repeat"/>
    <property type="match status" value="1"/>
</dbReference>
<reference evidence="6 7" key="1">
    <citation type="journal article" date="2018" name="Front. Plant Sci.">
        <title>Red Clover (Trifolium pratense) and Zigzag Clover (T. medium) - A Picture of Genomic Similarities and Differences.</title>
        <authorList>
            <person name="Dluhosova J."/>
            <person name="Istvanek J."/>
            <person name="Nedelnik J."/>
            <person name="Repkova J."/>
        </authorList>
    </citation>
    <scope>NUCLEOTIDE SEQUENCE [LARGE SCALE GENOMIC DNA]</scope>
    <source>
        <strain evidence="7">cv. 10/8</strain>
        <tissue evidence="6">Leaf</tissue>
    </source>
</reference>
<dbReference type="Pfam" id="PF00514">
    <property type="entry name" value="Arm"/>
    <property type="match status" value="1"/>
</dbReference>
<dbReference type="GO" id="GO:0015031">
    <property type="term" value="P:protein transport"/>
    <property type="evidence" value="ECO:0007669"/>
    <property type="project" value="UniProtKB-KW"/>
</dbReference>
<evidence type="ECO:0000313" key="7">
    <source>
        <dbReference type="Proteomes" id="UP000265520"/>
    </source>
</evidence>
<dbReference type="InterPro" id="IPR000225">
    <property type="entry name" value="Armadillo"/>
</dbReference>
<sequence>TKVVIDHGAVPPFVVLLSSPYYDVRDQAVWALGNIAADSSQHRDLVLLHGALDSLVRHLEAFIDLIIRRGPFPLLLPKSEEHGLFETILIFSFYDVF</sequence>
<evidence type="ECO:0000256" key="3">
    <source>
        <dbReference type="ARBA" id="ARBA00022737"/>
    </source>
</evidence>
<keyword evidence="3" id="KW-0677">Repeat</keyword>
<comment type="caution">
    <text evidence="6">The sequence shown here is derived from an EMBL/GenBank/DDBJ whole genome shotgun (WGS) entry which is preliminary data.</text>
</comment>
<dbReference type="AlphaFoldDB" id="A0A392PR98"/>
<evidence type="ECO:0000313" key="6">
    <source>
        <dbReference type="EMBL" id="MCI13836.1"/>
    </source>
</evidence>
<evidence type="ECO:0000256" key="1">
    <source>
        <dbReference type="ARBA" id="ARBA00010394"/>
    </source>
</evidence>
<organism evidence="6 7">
    <name type="scientific">Trifolium medium</name>
    <dbReference type="NCBI Taxonomy" id="97028"/>
    <lineage>
        <taxon>Eukaryota</taxon>
        <taxon>Viridiplantae</taxon>
        <taxon>Streptophyta</taxon>
        <taxon>Embryophyta</taxon>
        <taxon>Tracheophyta</taxon>
        <taxon>Spermatophyta</taxon>
        <taxon>Magnoliopsida</taxon>
        <taxon>eudicotyledons</taxon>
        <taxon>Gunneridae</taxon>
        <taxon>Pentapetalae</taxon>
        <taxon>rosids</taxon>
        <taxon>fabids</taxon>
        <taxon>Fabales</taxon>
        <taxon>Fabaceae</taxon>
        <taxon>Papilionoideae</taxon>
        <taxon>50 kb inversion clade</taxon>
        <taxon>NPAAA clade</taxon>
        <taxon>Hologalegina</taxon>
        <taxon>IRL clade</taxon>
        <taxon>Trifolieae</taxon>
        <taxon>Trifolium</taxon>
    </lineage>
</organism>
<evidence type="ECO:0000256" key="5">
    <source>
        <dbReference type="PROSITE-ProRule" id="PRU00259"/>
    </source>
</evidence>
<comment type="similarity">
    <text evidence="1">Belongs to the importin alpha family.</text>
</comment>
<keyword evidence="7" id="KW-1185">Reference proteome</keyword>
<gene>
    <name evidence="6" type="ORF">A2U01_0034957</name>
</gene>